<comment type="cofactor">
    <cofactor evidence="1">
        <name>heme</name>
        <dbReference type="ChEBI" id="CHEBI:30413"/>
    </cofactor>
</comment>
<dbReference type="InterPro" id="IPR020835">
    <property type="entry name" value="Catalase_sf"/>
</dbReference>
<evidence type="ECO:0000256" key="3">
    <source>
        <dbReference type="ARBA" id="ARBA00022559"/>
    </source>
</evidence>
<evidence type="ECO:0000256" key="6">
    <source>
        <dbReference type="ARBA" id="ARBA00023002"/>
    </source>
</evidence>
<dbReference type="PANTHER" id="PTHR42821">
    <property type="entry name" value="CATALASE"/>
    <property type="match status" value="1"/>
</dbReference>
<dbReference type="Pfam" id="PF00199">
    <property type="entry name" value="Catalase"/>
    <property type="match status" value="1"/>
</dbReference>
<dbReference type="EMBL" id="DMDD01000297">
    <property type="protein sequence ID" value="HAF73453.1"/>
    <property type="molecule type" value="Genomic_DNA"/>
</dbReference>
<keyword evidence="7" id="KW-0408">Iron</keyword>
<evidence type="ECO:0000313" key="11">
    <source>
        <dbReference type="EMBL" id="HAF73453.1"/>
    </source>
</evidence>
<evidence type="ECO:0000259" key="10">
    <source>
        <dbReference type="Pfam" id="PF00199"/>
    </source>
</evidence>
<dbReference type="GO" id="GO:0006979">
    <property type="term" value="P:response to oxidative stress"/>
    <property type="evidence" value="ECO:0007669"/>
    <property type="project" value="InterPro"/>
</dbReference>
<dbReference type="SUPFAM" id="SSF56634">
    <property type="entry name" value="Heme-dependent catalase-like"/>
    <property type="match status" value="1"/>
</dbReference>
<comment type="caution">
    <text evidence="11">The sequence shown here is derived from an EMBL/GenBank/DDBJ whole genome shotgun (WGS) entry which is preliminary data.</text>
</comment>
<dbReference type="Proteomes" id="UP000260925">
    <property type="component" value="Unassembled WGS sequence"/>
</dbReference>
<dbReference type="InterPro" id="IPR011614">
    <property type="entry name" value="Catalase_core"/>
</dbReference>
<keyword evidence="5" id="KW-0479">Metal-binding</keyword>
<dbReference type="GO" id="GO:0005829">
    <property type="term" value="C:cytosol"/>
    <property type="evidence" value="ECO:0007669"/>
    <property type="project" value="TreeGrafter"/>
</dbReference>
<evidence type="ECO:0000256" key="9">
    <source>
        <dbReference type="SAM" id="MobiDB-lite"/>
    </source>
</evidence>
<evidence type="ECO:0000256" key="7">
    <source>
        <dbReference type="ARBA" id="ARBA00023004"/>
    </source>
</evidence>
<accession>A0A3B9QWZ8</accession>
<dbReference type="EC" id="1.11.1.6" evidence="2"/>
<evidence type="ECO:0000256" key="8">
    <source>
        <dbReference type="ARBA" id="ARBA00023324"/>
    </source>
</evidence>
<feature type="domain" description="Catalase core" evidence="10">
    <location>
        <begin position="60"/>
        <end position="97"/>
    </location>
</feature>
<keyword evidence="8" id="KW-0376">Hydrogen peroxide</keyword>
<dbReference type="Gene3D" id="4.10.91.20">
    <property type="match status" value="1"/>
</dbReference>
<dbReference type="GO" id="GO:0020037">
    <property type="term" value="F:heme binding"/>
    <property type="evidence" value="ECO:0007669"/>
    <property type="project" value="InterPro"/>
</dbReference>
<dbReference type="InterPro" id="IPR024712">
    <property type="entry name" value="Catalase_clade2"/>
</dbReference>
<evidence type="ECO:0000256" key="5">
    <source>
        <dbReference type="ARBA" id="ARBA00022723"/>
    </source>
</evidence>
<dbReference type="GO" id="GO:0042744">
    <property type="term" value="P:hydrogen peroxide catabolic process"/>
    <property type="evidence" value="ECO:0007669"/>
    <property type="project" value="UniProtKB-KW"/>
</dbReference>
<feature type="compositionally biased region" description="Polar residues" evidence="9">
    <location>
        <begin position="46"/>
        <end position="63"/>
    </location>
</feature>
<dbReference type="GO" id="GO:0004096">
    <property type="term" value="F:catalase activity"/>
    <property type="evidence" value="ECO:0007669"/>
    <property type="project" value="UniProtKB-EC"/>
</dbReference>
<dbReference type="AlphaFoldDB" id="A0A3B9QWZ8"/>
<evidence type="ECO:0000313" key="12">
    <source>
        <dbReference type="Proteomes" id="UP000260925"/>
    </source>
</evidence>
<feature type="region of interest" description="Disordered" evidence="9">
    <location>
        <begin position="1"/>
        <end position="86"/>
    </location>
</feature>
<proteinExistence type="predicted"/>
<gene>
    <name evidence="11" type="ORF">DCL06_12420</name>
</gene>
<feature type="compositionally biased region" description="Polar residues" evidence="9">
    <location>
        <begin position="1"/>
        <end position="16"/>
    </location>
</feature>
<dbReference type="GO" id="GO:0046872">
    <property type="term" value="F:metal ion binding"/>
    <property type="evidence" value="ECO:0007669"/>
    <property type="project" value="UniProtKB-KW"/>
</dbReference>
<protein>
    <recommendedName>
        <fullName evidence="2">catalase</fullName>
        <ecNumber evidence="2">1.11.1.6</ecNumber>
    </recommendedName>
</protein>
<dbReference type="PANTHER" id="PTHR42821:SF1">
    <property type="entry name" value="CATALASE-B"/>
    <property type="match status" value="1"/>
</dbReference>
<keyword evidence="4" id="KW-0349">Heme</keyword>
<feature type="non-terminal residue" evidence="11">
    <location>
        <position position="97"/>
    </location>
</feature>
<evidence type="ECO:0000256" key="4">
    <source>
        <dbReference type="ARBA" id="ARBA00022617"/>
    </source>
</evidence>
<evidence type="ECO:0000256" key="1">
    <source>
        <dbReference type="ARBA" id="ARBA00001971"/>
    </source>
</evidence>
<reference evidence="11 12" key="1">
    <citation type="journal article" date="2018" name="Nat. Biotechnol.">
        <title>A standardized bacterial taxonomy based on genome phylogeny substantially revises the tree of life.</title>
        <authorList>
            <person name="Parks D.H."/>
            <person name="Chuvochina M."/>
            <person name="Waite D.W."/>
            <person name="Rinke C."/>
            <person name="Skarshewski A."/>
            <person name="Chaumeil P.A."/>
            <person name="Hugenholtz P."/>
        </authorList>
    </citation>
    <scope>NUCLEOTIDE SEQUENCE [LARGE SCALE GENOMIC DNA]</scope>
    <source>
        <strain evidence="11">UBA9851</strain>
    </source>
</reference>
<keyword evidence="6" id="KW-0560">Oxidoreductase</keyword>
<organism evidence="11 12">
    <name type="scientific">Corynebacterium variabile</name>
    <dbReference type="NCBI Taxonomy" id="1727"/>
    <lineage>
        <taxon>Bacteria</taxon>
        <taxon>Bacillati</taxon>
        <taxon>Actinomycetota</taxon>
        <taxon>Actinomycetes</taxon>
        <taxon>Mycobacteriales</taxon>
        <taxon>Corynebacteriaceae</taxon>
        <taxon>Corynebacterium</taxon>
    </lineage>
</organism>
<keyword evidence="3" id="KW-0575">Peroxidase</keyword>
<evidence type="ECO:0000256" key="2">
    <source>
        <dbReference type="ARBA" id="ARBA00012314"/>
    </source>
</evidence>
<sequence>MPSTQNDDNRPNNQRPLQGRATSEESHTPSGTAAPEPRSATGCPFNATTAAMAQQGERLTTAQGGRLTTADHSLKAGERGPVLLQDHELREKITHFD</sequence>
<name>A0A3B9QWZ8_9CORY</name>